<dbReference type="AlphaFoldDB" id="A0A369YGZ7"/>
<evidence type="ECO:0000313" key="11">
    <source>
        <dbReference type="Proteomes" id="UP000253872"/>
    </source>
</evidence>
<dbReference type="InterPro" id="IPR035906">
    <property type="entry name" value="MetI-like_sf"/>
</dbReference>
<comment type="caution">
    <text evidence="10">The sequence shown here is derived from an EMBL/GenBank/DDBJ whole genome shotgun (WGS) entry which is preliminary data.</text>
</comment>
<evidence type="ECO:0000256" key="2">
    <source>
        <dbReference type="ARBA" id="ARBA00022448"/>
    </source>
</evidence>
<keyword evidence="6 8" id="KW-1133">Transmembrane helix</keyword>
<evidence type="ECO:0000259" key="9">
    <source>
        <dbReference type="PROSITE" id="PS50928"/>
    </source>
</evidence>
<evidence type="ECO:0000256" key="3">
    <source>
        <dbReference type="ARBA" id="ARBA00022475"/>
    </source>
</evidence>
<keyword evidence="7 8" id="KW-0472">Membrane</keyword>
<dbReference type="PANTHER" id="PTHR43357">
    <property type="entry name" value="INNER MEMBRANE ABC TRANSPORTER PERMEASE PROTEIN YDCV"/>
    <property type="match status" value="1"/>
</dbReference>
<accession>A0A369YGZ7</accession>
<dbReference type="Pfam" id="PF00528">
    <property type="entry name" value="BPD_transp_1"/>
    <property type="match status" value="1"/>
</dbReference>
<dbReference type="Gene3D" id="1.10.3720.10">
    <property type="entry name" value="MetI-like"/>
    <property type="match status" value="2"/>
</dbReference>
<evidence type="ECO:0000256" key="7">
    <source>
        <dbReference type="ARBA" id="ARBA00023136"/>
    </source>
</evidence>
<keyword evidence="4" id="KW-0997">Cell inner membrane</keyword>
<keyword evidence="3" id="KW-1003">Cell membrane</keyword>
<dbReference type="GO" id="GO:0055085">
    <property type="term" value="P:transmembrane transport"/>
    <property type="evidence" value="ECO:0007669"/>
    <property type="project" value="InterPro"/>
</dbReference>
<sequence length="526" mass="60020">MRRFFVSAPAWGCYLGLVFLYSFSFWQLILHRRDETFWSWADAFIILKYSVLQAGLSALLSTIFGLCLGRAFFYLNFKGKYFLFKTFSFIWALPSLIVIFAVIGVWGNSGWFAQIFSFLGFEWQFSLYGLAGILLAHCFFNIPYGMLYSYALLKLIPNSQHKLAVQLNITGWQRFKLVEWPILKKRVPFGFMTIFLICFTSFPIVLMLGGGPKYSTFEVAIFQAVNFEFDFAKAVMLIAVQVVVAIVLKILLNMVTPKQEKIVLTPDVESWIPQLSNLEKRSLKAILWVFGFALLLPLCSVIWEGISVSHLIERLQNPMLWQATAYSLMLGFIAAIVAVCIAYSVALAARHFYYQKQFIRHAFLASTIVYPLILPIFLLSVGLYFFFQNSELSTFQLLLLVGVCNGIVTLPYIYSMIFDALWQTLTRQDKLAKSLGLSGFRRWWIVEKNYLVRPLLNAFALAMSSSLGSFAVIAFFGSPDFSSLPYLLYQQLGSYRMEDAAVTAVVLMAISALPFWVLMKNKKGYI</sequence>
<evidence type="ECO:0000256" key="1">
    <source>
        <dbReference type="ARBA" id="ARBA00004429"/>
    </source>
</evidence>
<dbReference type="CDD" id="cd06261">
    <property type="entry name" value="TM_PBP2"/>
    <property type="match status" value="2"/>
</dbReference>
<feature type="transmembrane region" description="Helical" evidence="8">
    <location>
        <begin position="12"/>
        <end position="30"/>
    </location>
</feature>
<evidence type="ECO:0000256" key="6">
    <source>
        <dbReference type="ARBA" id="ARBA00022989"/>
    </source>
</evidence>
<name>A0A369YGZ7_9PAST</name>
<dbReference type="Proteomes" id="UP000253872">
    <property type="component" value="Unassembled WGS sequence"/>
</dbReference>
<dbReference type="SUPFAM" id="SSF161098">
    <property type="entry name" value="MetI-like"/>
    <property type="match status" value="2"/>
</dbReference>
<dbReference type="InterPro" id="IPR000515">
    <property type="entry name" value="MetI-like"/>
</dbReference>
<feature type="transmembrane region" description="Helical" evidence="8">
    <location>
        <begin position="500"/>
        <end position="519"/>
    </location>
</feature>
<organism evidence="10 11">
    <name type="scientific">Haemophilus sputorum</name>
    <dbReference type="NCBI Taxonomy" id="1078480"/>
    <lineage>
        <taxon>Bacteria</taxon>
        <taxon>Pseudomonadati</taxon>
        <taxon>Pseudomonadota</taxon>
        <taxon>Gammaproteobacteria</taxon>
        <taxon>Pasteurellales</taxon>
        <taxon>Pasteurellaceae</taxon>
        <taxon>Haemophilus</taxon>
    </lineage>
</organism>
<gene>
    <name evidence="10" type="ORF">DPV93_07565</name>
</gene>
<evidence type="ECO:0000256" key="5">
    <source>
        <dbReference type="ARBA" id="ARBA00022692"/>
    </source>
</evidence>
<feature type="transmembrane region" description="Helical" evidence="8">
    <location>
        <begin position="127"/>
        <end position="153"/>
    </location>
</feature>
<reference evidence="10 11" key="1">
    <citation type="submission" date="2018-05" db="EMBL/GenBank/DDBJ databases">
        <title>Draft Genome Sequences for a Diverse set of 7 Haemophilus Species.</title>
        <authorList>
            <person name="Nichols M."/>
            <person name="Topaz N."/>
            <person name="Wang X."/>
            <person name="Wang X."/>
            <person name="Boxrud D."/>
        </authorList>
    </citation>
    <scope>NUCLEOTIDE SEQUENCE [LARGE SCALE GENOMIC DNA]</scope>
    <source>
        <strain evidence="10 11">C2002001239</strain>
    </source>
</reference>
<feature type="transmembrane region" description="Helical" evidence="8">
    <location>
        <begin position="361"/>
        <end position="387"/>
    </location>
</feature>
<dbReference type="PANTHER" id="PTHR43357:SF4">
    <property type="entry name" value="INNER MEMBRANE ABC TRANSPORTER PERMEASE PROTEIN YDCV"/>
    <property type="match status" value="1"/>
</dbReference>
<feature type="transmembrane region" description="Helical" evidence="8">
    <location>
        <begin position="393"/>
        <end position="414"/>
    </location>
</feature>
<feature type="transmembrane region" description="Helical" evidence="8">
    <location>
        <begin position="87"/>
        <end position="107"/>
    </location>
</feature>
<feature type="transmembrane region" description="Helical" evidence="8">
    <location>
        <begin position="231"/>
        <end position="252"/>
    </location>
</feature>
<feature type="transmembrane region" description="Helical" evidence="8">
    <location>
        <begin position="50"/>
        <end position="75"/>
    </location>
</feature>
<dbReference type="GO" id="GO:0005886">
    <property type="term" value="C:plasma membrane"/>
    <property type="evidence" value="ECO:0007669"/>
    <property type="project" value="UniProtKB-SubCell"/>
</dbReference>
<evidence type="ECO:0000313" key="10">
    <source>
        <dbReference type="EMBL" id="RDE70858.1"/>
    </source>
</evidence>
<feature type="domain" description="ABC transmembrane type-1" evidence="9">
    <location>
        <begin position="324"/>
        <end position="519"/>
    </location>
</feature>
<evidence type="ECO:0000256" key="4">
    <source>
        <dbReference type="ARBA" id="ARBA00022519"/>
    </source>
</evidence>
<feature type="domain" description="ABC transmembrane type-1" evidence="9">
    <location>
        <begin position="47"/>
        <end position="248"/>
    </location>
</feature>
<evidence type="ECO:0000256" key="8">
    <source>
        <dbReference type="RuleBase" id="RU363032"/>
    </source>
</evidence>
<keyword evidence="5 8" id="KW-0812">Transmembrane</keyword>
<feature type="transmembrane region" description="Helical" evidence="8">
    <location>
        <begin position="285"/>
        <end position="303"/>
    </location>
</feature>
<comment type="similarity">
    <text evidence="8">Belongs to the binding-protein-dependent transport system permease family.</text>
</comment>
<comment type="subcellular location">
    <subcellularLocation>
        <location evidence="1">Cell inner membrane</location>
        <topology evidence="1">Multi-pass membrane protein</topology>
    </subcellularLocation>
    <subcellularLocation>
        <location evidence="8">Cell membrane</location>
        <topology evidence="8">Multi-pass membrane protein</topology>
    </subcellularLocation>
</comment>
<dbReference type="PROSITE" id="PS50928">
    <property type="entry name" value="ABC_TM1"/>
    <property type="match status" value="2"/>
</dbReference>
<dbReference type="STRING" id="1035839.GCA_000238795_01147"/>
<dbReference type="EMBL" id="QEPN01000006">
    <property type="protein sequence ID" value="RDE70858.1"/>
    <property type="molecule type" value="Genomic_DNA"/>
</dbReference>
<feature type="transmembrane region" description="Helical" evidence="8">
    <location>
        <begin position="189"/>
        <end position="211"/>
    </location>
</feature>
<keyword evidence="2 8" id="KW-0813">Transport</keyword>
<dbReference type="RefSeq" id="WP_111403367.1">
    <property type="nucleotide sequence ID" value="NZ_QEPN01000006.1"/>
</dbReference>
<proteinExistence type="inferred from homology"/>
<feature type="transmembrane region" description="Helical" evidence="8">
    <location>
        <begin position="323"/>
        <end position="349"/>
    </location>
</feature>
<protein>
    <submittedName>
        <fullName evidence="10">Thiamine/thiamine pyrophosphate ABC transporter permease ThiP</fullName>
    </submittedName>
</protein>
<feature type="transmembrane region" description="Helical" evidence="8">
    <location>
        <begin position="455"/>
        <end position="477"/>
    </location>
</feature>